<evidence type="ECO:0000256" key="3">
    <source>
        <dbReference type="ARBA" id="ARBA00022824"/>
    </source>
</evidence>
<feature type="compositionally biased region" description="Polar residues" evidence="7">
    <location>
        <begin position="326"/>
        <end position="341"/>
    </location>
</feature>
<dbReference type="AlphaFoldDB" id="A0A165ZFY8"/>
<evidence type="ECO:0000256" key="2">
    <source>
        <dbReference type="ARBA" id="ARBA00022692"/>
    </source>
</evidence>
<evidence type="ECO:0000256" key="6">
    <source>
        <dbReference type="ARBA" id="ARBA00023136"/>
    </source>
</evidence>
<dbReference type="EMBL" id="KV417678">
    <property type="protein sequence ID" value="KZP10541.1"/>
    <property type="molecule type" value="Genomic_DNA"/>
</dbReference>
<comment type="subcellular location">
    <subcellularLocation>
        <location evidence="1">Endoplasmic reticulum membrane</location>
        <topology evidence="1">Multi-pass membrane protein</topology>
    </subcellularLocation>
</comment>
<dbReference type="STRING" id="436010.A0A165ZFY8"/>
<organism evidence="9 10">
    <name type="scientific">Athelia psychrophila</name>
    <dbReference type="NCBI Taxonomy" id="1759441"/>
    <lineage>
        <taxon>Eukaryota</taxon>
        <taxon>Fungi</taxon>
        <taxon>Dikarya</taxon>
        <taxon>Basidiomycota</taxon>
        <taxon>Agaricomycotina</taxon>
        <taxon>Agaricomycetes</taxon>
        <taxon>Agaricomycetidae</taxon>
        <taxon>Atheliales</taxon>
        <taxon>Atheliaceae</taxon>
        <taxon>Athelia</taxon>
    </lineage>
</organism>
<keyword evidence="3" id="KW-0256">Endoplasmic reticulum</keyword>
<feature type="compositionally biased region" description="Low complexity" evidence="7">
    <location>
        <begin position="306"/>
        <end position="320"/>
    </location>
</feature>
<keyword evidence="4 8" id="KW-1133">Transmembrane helix</keyword>
<gene>
    <name evidence="9" type="ORF">FIBSPDRAFT_801111</name>
</gene>
<feature type="transmembrane region" description="Helical" evidence="8">
    <location>
        <begin position="232"/>
        <end position="255"/>
    </location>
</feature>
<dbReference type="CDD" id="cd23995">
    <property type="entry name" value="Seipin_BSCL2_like"/>
    <property type="match status" value="1"/>
</dbReference>
<dbReference type="PANTHER" id="PTHR21212:SF0">
    <property type="entry name" value="SEIPIN"/>
    <property type="match status" value="1"/>
</dbReference>
<keyword evidence="2 8" id="KW-0812">Transmembrane</keyword>
<dbReference type="GO" id="GO:0005789">
    <property type="term" value="C:endoplasmic reticulum membrane"/>
    <property type="evidence" value="ECO:0007669"/>
    <property type="project" value="UniProtKB-SubCell"/>
</dbReference>
<dbReference type="Proteomes" id="UP000076532">
    <property type="component" value="Unassembled WGS sequence"/>
</dbReference>
<accession>A0A165ZFY8</accession>
<proteinExistence type="predicted"/>
<evidence type="ECO:0000256" key="8">
    <source>
        <dbReference type="SAM" id="Phobius"/>
    </source>
</evidence>
<dbReference type="PANTHER" id="PTHR21212">
    <property type="entry name" value="BERNARDINELLI-SEIP CONGENITAL LIPODYSTROPHY 2 HOMOLOG BSCL2 PROTEIN"/>
    <property type="match status" value="1"/>
</dbReference>
<dbReference type="GO" id="GO:0140042">
    <property type="term" value="P:lipid droplet formation"/>
    <property type="evidence" value="ECO:0007669"/>
    <property type="project" value="UniProtKB-ARBA"/>
</dbReference>
<evidence type="ECO:0000313" key="9">
    <source>
        <dbReference type="EMBL" id="KZP10541.1"/>
    </source>
</evidence>
<keyword evidence="6 8" id="KW-0472">Membrane</keyword>
<feature type="region of interest" description="Disordered" evidence="7">
    <location>
        <begin position="280"/>
        <end position="361"/>
    </location>
</feature>
<keyword evidence="5" id="KW-0443">Lipid metabolism</keyword>
<evidence type="ECO:0008006" key="11">
    <source>
        <dbReference type="Google" id="ProtNLM"/>
    </source>
</evidence>
<sequence length="361" mass="39893">MFSDDRTAVLRDEVQEDTISDVLLAPVRFSGAVAAKGVGYIRPIVPQLVSLSVCLLLVPLLVLFSALSGWYVWKNIAIGWNIPVYLHYGDGIPPYAEIQLPRLSAQQPYNIFLHLNVPATESNFALGNFMTQLTLATPSNRTLAYIRRPAIITPPHSSFWITRPSSVDLTVPLLTAFTPGTSQVVGRLELGRRDEWRNLGQGHGRELSVLSVSLRGVTKPEGLRGLISRFPLLSGLTSSVIFLGISLLFLTAVFLPTVFKAPSPQPEHIDEIVSPSRERLRKPKRFFDSDGGSDSPDEKPPVIQPSRRNTSSRSRRSSSNFDVKTEASSTVFPEDSVSTSAPLRRRRSQQLGRNQTDGYDS</sequence>
<keyword evidence="10" id="KW-1185">Reference proteome</keyword>
<evidence type="ECO:0000256" key="1">
    <source>
        <dbReference type="ARBA" id="ARBA00004477"/>
    </source>
</evidence>
<evidence type="ECO:0000256" key="7">
    <source>
        <dbReference type="SAM" id="MobiDB-lite"/>
    </source>
</evidence>
<reference evidence="9 10" key="1">
    <citation type="journal article" date="2016" name="Mol. Biol. Evol.">
        <title>Comparative Genomics of Early-Diverging Mushroom-Forming Fungi Provides Insights into the Origins of Lignocellulose Decay Capabilities.</title>
        <authorList>
            <person name="Nagy L.G."/>
            <person name="Riley R."/>
            <person name="Tritt A."/>
            <person name="Adam C."/>
            <person name="Daum C."/>
            <person name="Floudas D."/>
            <person name="Sun H."/>
            <person name="Yadav J.S."/>
            <person name="Pangilinan J."/>
            <person name="Larsson K.H."/>
            <person name="Matsuura K."/>
            <person name="Barry K."/>
            <person name="Labutti K."/>
            <person name="Kuo R."/>
            <person name="Ohm R.A."/>
            <person name="Bhattacharya S.S."/>
            <person name="Shirouzu T."/>
            <person name="Yoshinaga Y."/>
            <person name="Martin F.M."/>
            <person name="Grigoriev I.V."/>
            <person name="Hibbett D.S."/>
        </authorList>
    </citation>
    <scope>NUCLEOTIDE SEQUENCE [LARGE SCALE GENOMIC DNA]</scope>
    <source>
        <strain evidence="9 10">CBS 109695</strain>
    </source>
</reference>
<evidence type="ECO:0000313" key="10">
    <source>
        <dbReference type="Proteomes" id="UP000076532"/>
    </source>
</evidence>
<name>A0A165ZFY8_9AGAM</name>
<dbReference type="Pfam" id="PF06775">
    <property type="entry name" value="Seipin"/>
    <property type="match status" value="1"/>
</dbReference>
<feature type="compositionally biased region" description="Polar residues" evidence="7">
    <location>
        <begin position="349"/>
        <end position="361"/>
    </location>
</feature>
<dbReference type="OrthoDB" id="3990054at2759"/>
<evidence type="ECO:0000256" key="5">
    <source>
        <dbReference type="ARBA" id="ARBA00023098"/>
    </source>
</evidence>
<dbReference type="GO" id="GO:0006629">
    <property type="term" value="P:lipid metabolic process"/>
    <property type="evidence" value="ECO:0007669"/>
    <property type="project" value="UniProtKB-KW"/>
</dbReference>
<feature type="transmembrane region" description="Helical" evidence="8">
    <location>
        <begin position="48"/>
        <end position="73"/>
    </location>
</feature>
<evidence type="ECO:0000256" key="4">
    <source>
        <dbReference type="ARBA" id="ARBA00022989"/>
    </source>
</evidence>
<dbReference type="InterPro" id="IPR009617">
    <property type="entry name" value="Seipin"/>
</dbReference>
<protein>
    <recommendedName>
        <fullName evidence="11">Adipose-regulatory protein</fullName>
    </recommendedName>
</protein>